<dbReference type="Pfam" id="PF00561">
    <property type="entry name" value="Abhydrolase_1"/>
    <property type="match status" value="1"/>
</dbReference>
<name>A0A1Y0C6D7_9MYCO</name>
<protein>
    <submittedName>
        <fullName evidence="2">Alpha/beta hydrolase</fullName>
    </submittedName>
</protein>
<proteinExistence type="predicted"/>
<evidence type="ECO:0000259" key="1">
    <source>
        <dbReference type="Pfam" id="PF00561"/>
    </source>
</evidence>
<dbReference type="AlphaFoldDB" id="A0A1Y0C6D7"/>
<dbReference type="Proteomes" id="UP000195331">
    <property type="component" value="Chromosome"/>
</dbReference>
<evidence type="ECO:0000313" key="2">
    <source>
        <dbReference type="EMBL" id="ART70783.1"/>
    </source>
</evidence>
<dbReference type="PRINTS" id="PR00111">
    <property type="entry name" value="ABHYDROLASE"/>
</dbReference>
<dbReference type="SUPFAM" id="SSF53474">
    <property type="entry name" value="alpha/beta-Hydrolases"/>
    <property type="match status" value="1"/>
</dbReference>
<dbReference type="KEGG" id="mdx:BTO20_21575"/>
<evidence type="ECO:0000313" key="3">
    <source>
        <dbReference type="Proteomes" id="UP000195331"/>
    </source>
</evidence>
<dbReference type="PANTHER" id="PTHR43433:SF5">
    <property type="entry name" value="AB HYDROLASE-1 DOMAIN-CONTAINING PROTEIN"/>
    <property type="match status" value="1"/>
</dbReference>
<organism evidence="2 3">
    <name type="scientific">Mycobacterium dioxanotrophicus</name>
    <dbReference type="NCBI Taxonomy" id="482462"/>
    <lineage>
        <taxon>Bacteria</taxon>
        <taxon>Bacillati</taxon>
        <taxon>Actinomycetota</taxon>
        <taxon>Actinomycetes</taxon>
        <taxon>Mycobacteriales</taxon>
        <taxon>Mycobacteriaceae</taxon>
        <taxon>Mycobacterium</taxon>
    </lineage>
</organism>
<dbReference type="GO" id="GO:0016787">
    <property type="term" value="F:hydrolase activity"/>
    <property type="evidence" value="ECO:0007669"/>
    <property type="project" value="UniProtKB-KW"/>
</dbReference>
<feature type="domain" description="AB hydrolase-1" evidence="1">
    <location>
        <begin position="29"/>
        <end position="258"/>
    </location>
</feature>
<dbReference type="InterPro" id="IPR050471">
    <property type="entry name" value="AB_hydrolase"/>
</dbReference>
<dbReference type="InterPro" id="IPR029058">
    <property type="entry name" value="AB_hydrolase_fold"/>
</dbReference>
<dbReference type="OrthoDB" id="9796770at2"/>
<dbReference type="InterPro" id="IPR000073">
    <property type="entry name" value="AB_hydrolase_1"/>
</dbReference>
<dbReference type="Gene3D" id="3.40.50.1820">
    <property type="entry name" value="alpha/beta hydrolase"/>
    <property type="match status" value="1"/>
</dbReference>
<reference evidence="2 3" key="1">
    <citation type="submission" date="2017-04" db="EMBL/GenBank/DDBJ databases">
        <title>Whole Genome Sequence of 1,4-Dioxane Degrading Bacterium Mycobacterium dioxanotrophicus PH-06.</title>
        <authorList>
            <person name="He Y."/>
        </authorList>
    </citation>
    <scope>NUCLEOTIDE SEQUENCE [LARGE SCALE GENOMIC DNA]</scope>
    <source>
        <strain evidence="2 3">PH-06</strain>
    </source>
</reference>
<keyword evidence="3" id="KW-1185">Reference proteome</keyword>
<gene>
    <name evidence="2" type="ORF">BTO20_21575</name>
</gene>
<dbReference type="EMBL" id="CP020809">
    <property type="protein sequence ID" value="ART70783.1"/>
    <property type="molecule type" value="Genomic_DNA"/>
</dbReference>
<accession>A0A1Y0C6D7</accession>
<dbReference type="RefSeq" id="WP_087078211.1">
    <property type="nucleotide sequence ID" value="NZ_CP020809.1"/>
</dbReference>
<sequence length="275" mass="29199">MKVDTRSREAVAADGTSLFVSESGSGEDILCIPGIGYASWSFHYQVEPLSQVGRLLLMDNRGTGRSGKPAGPYSIAQMADDAYHVLRQCAAGPAHVVGTSMGGYIAMTLALRHPEAVSSLTLVATTSGGLGSHPVPAAIRKAWASAVSLGSEGFARATMPLSFAPGWTDTHPEQFEELLELRMQASTPIACWRSQYQACASYLRRGLPRGPISQPTVIVHGTADRVVPYENAAHLARRIPHASAATLDGAGHLCWIERPDVVNAIIRNALSSNAL</sequence>
<keyword evidence="2" id="KW-0378">Hydrolase</keyword>
<dbReference type="PANTHER" id="PTHR43433">
    <property type="entry name" value="HYDROLASE, ALPHA/BETA FOLD FAMILY PROTEIN"/>
    <property type="match status" value="1"/>
</dbReference>